<proteinExistence type="predicted"/>
<dbReference type="InterPro" id="IPR038741">
    <property type="entry name" value="AP5B1"/>
</dbReference>
<organism evidence="2 3">
    <name type="scientific">Dimorphilus gyrociliatus</name>
    <dbReference type="NCBI Taxonomy" id="2664684"/>
    <lineage>
        <taxon>Eukaryota</taxon>
        <taxon>Metazoa</taxon>
        <taxon>Spiralia</taxon>
        <taxon>Lophotrochozoa</taxon>
        <taxon>Annelida</taxon>
        <taxon>Polychaeta</taxon>
        <taxon>Polychaeta incertae sedis</taxon>
        <taxon>Dinophilidae</taxon>
        <taxon>Dimorphilus</taxon>
    </lineage>
</organism>
<sequence>MILLGSTVGLNKMVQNGVRGASASAFFRSLHILYKNFPVLESEICRMIISIVTVHVHYSKHLVDFLNGLKAISAEKRDVINCLQENINNIDTERLYQNGKLQHYAYILNYVCQESSIKLPLFFIGKILQSSKSCSWSDGCTLLSVCKEMIINRVNGDYNEDILKILLFICENYDDTDIRDRAKFYYELLTSLTIAKLRKLFDMSGEEKTDQLAEIVLKKSEPLSAYTFAESSFELLRHERLMPQRTIYTDVQEDKECSFDINEYQQFTSDVGSAYCVQLQFSTPTFCSIIEDVKISHLTMSNEESKTEKYFAFVLPDCKHLFLRLEIVGGSYVAHSVTDSESILGHLESFLSSIFEI</sequence>
<dbReference type="Pfam" id="PF21588">
    <property type="entry name" value="AP5B1_middle"/>
    <property type="match status" value="1"/>
</dbReference>
<dbReference type="EMBL" id="CAJFCJ010000019">
    <property type="protein sequence ID" value="CAD5123066.1"/>
    <property type="molecule type" value="Genomic_DNA"/>
</dbReference>
<evidence type="ECO:0000313" key="3">
    <source>
        <dbReference type="Proteomes" id="UP000549394"/>
    </source>
</evidence>
<dbReference type="GO" id="GO:0016197">
    <property type="term" value="P:endosomal transport"/>
    <property type="evidence" value="ECO:0007669"/>
    <property type="project" value="InterPro"/>
</dbReference>
<evidence type="ECO:0000313" key="2">
    <source>
        <dbReference type="EMBL" id="CAD5123066.1"/>
    </source>
</evidence>
<dbReference type="Proteomes" id="UP000549394">
    <property type="component" value="Unassembled WGS sequence"/>
</dbReference>
<dbReference type="GO" id="GO:0030119">
    <property type="term" value="C:AP-type membrane coat adaptor complex"/>
    <property type="evidence" value="ECO:0007669"/>
    <property type="project" value="TreeGrafter"/>
</dbReference>
<accession>A0A7I8W584</accession>
<reference evidence="2 3" key="1">
    <citation type="submission" date="2020-08" db="EMBL/GenBank/DDBJ databases">
        <authorList>
            <person name="Hejnol A."/>
        </authorList>
    </citation>
    <scope>NUCLEOTIDE SEQUENCE [LARGE SCALE GENOMIC DNA]</scope>
</reference>
<keyword evidence="3" id="KW-1185">Reference proteome</keyword>
<name>A0A7I8W584_9ANNE</name>
<protein>
    <submittedName>
        <fullName evidence="2">DgyrCDS11446</fullName>
    </submittedName>
</protein>
<feature type="domain" description="AP5B1 middle" evidence="1">
    <location>
        <begin position="3"/>
        <end position="197"/>
    </location>
</feature>
<dbReference type="PANTHER" id="PTHR34033">
    <property type="entry name" value="AP-5 COMPLEX SUBUNIT BETA-1"/>
    <property type="match status" value="1"/>
</dbReference>
<dbReference type="OrthoDB" id="646197at2759"/>
<gene>
    <name evidence="2" type="ORF">DGYR_LOCUS10791</name>
</gene>
<evidence type="ECO:0000259" key="1">
    <source>
        <dbReference type="Pfam" id="PF21588"/>
    </source>
</evidence>
<dbReference type="AlphaFoldDB" id="A0A7I8W584"/>
<dbReference type="GO" id="GO:0005765">
    <property type="term" value="C:lysosomal membrane"/>
    <property type="evidence" value="ECO:0007669"/>
    <property type="project" value="TreeGrafter"/>
</dbReference>
<dbReference type="PANTHER" id="PTHR34033:SF1">
    <property type="entry name" value="AP-5 COMPLEX SUBUNIT BETA-1"/>
    <property type="match status" value="1"/>
</dbReference>
<dbReference type="InterPro" id="IPR048979">
    <property type="entry name" value="AP5B1_middle"/>
</dbReference>
<comment type="caution">
    <text evidence="2">The sequence shown here is derived from an EMBL/GenBank/DDBJ whole genome shotgun (WGS) entry which is preliminary data.</text>
</comment>